<comment type="caution">
    <text evidence="1">The sequence shown here is derived from an EMBL/GenBank/DDBJ whole genome shotgun (WGS) entry which is preliminary data.</text>
</comment>
<evidence type="ECO:0000313" key="1">
    <source>
        <dbReference type="EMBL" id="ETP54172.1"/>
    </source>
</evidence>
<evidence type="ECO:0000313" key="2">
    <source>
        <dbReference type="Proteomes" id="UP000018948"/>
    </source>
</evidence>
<dbReference type="OrthoDB" id="121607at2759"/>
<evidence type="ECO:0008006" key="3">
    <source>
        <dbReference type="Google" id="ProtNLM"/>
    </source>
</evidence>
<dbReference type="SUPFAM" id="SSF53098">
    <property type="entry name" value="Ribonuclease H-like"/>
    <property type="match status" value="1"/>
</dbReference>
<protein>
    <recommendedName>
        <fullName evidence="3">DUF659 domain-containing protein</fullName>
    </recommendedName>
</protein>
<dbReference type="InterPro" id="IPR012337">
    <property type="entry name" value="RNaseH-like_sf"/>
</dbReference>
<reference evidence="1 2" key="1">
    <citation type="submission" date="2013-11" db="EMBL/GenBank/DDBJ databases">
        <title>The Genome Sequence of Phytophthora parasitica P10297.</title>
        <authorList>
            <consortium name="The Broad Institute Genomics Platform"/>
            <person name="Russ C."/>
            <person name="Tyler B."/>
            <person name="Panabieres F."/>
            <person name="Shan W."/>
            <person name="Tripathy S."/>
            <person name="Grunwald N."/>
            <person name="Machado M."/>
            <person name="Johnson C.S."/>
            <person name="Walker B."/>
            <person name="Young S.K."/>
            <person name="Zeng Q."/>
            <person name="Gargeya S."/>
            <person name="Fitzgerald M."/>
            <person name="Haas B."/>
            <person name="Abouelleil A."/>
            <person name="Allen A.W."/>
            <person name="Alvarado L."/>
            <person name="Arachchi H.M."/>
            <person name="Berlin A.M."/>
            <person name="Chapman S.B."/>
            <person name="Gainer-Dewar J."/>
            <person name="Goldberg J."/>
            <person name="Griggs A."/>
            <person name="Gujja S."/>
            <person name="Hansen M."/>
            <person name="Howarth C."/>
            <person name="Imamovic A."/>
            <person name="Ireland A."/>
            <person name="Larimer J."/>
            <person name="McCowan C."/>
            <person name="Murphy C."/>
            <person name="Pearson M."/>
            <person name="Poon T.W."/>
            <person name="Priest M."/>
            <person name="Roberts A."/>
            <person name="Saif S."/>
            <person name="Shea T."/>
            <person name="Sisk P."/>
            <person name="Sykes S."/>
            <person name="Wortman J."/>
            <person name="Nusbaum C."/>
            <person name="Birren B."/>
        </authorList>
    </citation>
    <scope>NUCLEOTIDE SEQUENCE [LARGE SCALE GENOMIC DNA]</scope>
    <source>
        <strain evidence="1 2">P10297</strain>
    </source>
</reference>
<dbReference type="EMBL" id="ANIY01000184">
    <property type="protein sequence ID" value="ETP54172.1"/>
    <property type="molecule type" value="Genomic_DNA"/>
</dbReference>
<dbReference type="AlphaFoldDB" id="W3A3H3"/>
<sequence>MMTFWRLLLEYQAEALLPNSFVELLSFRRLLVFLNARCAAVGAIPHRHALGGRVLSEYTGLHSMEQRDSVRAIQNPTGGRANFLSDVWETISKIHVLGCLIALFGRIMIYGLRPTSDRLDGQAIVEQMEGVIEEIVASEWKIGAAVTDNAGQCGRDRRILAPKYPNIAFLIWFAHDINNLVKAVLKTVFKEISEDAAGAASFQHQNGCHFYSMRDQVEFDASMFCIALAGLRNSSELPNKLHVLGDAEFWSKLEAEEKIVRPLCKASFRLQRDENTEGDVVLSYMEIYSGFASSELSDTLTELVELRWNACEQPLFMLVFFLHPEYVVKARELPSTVLTGLDDVCQFAQY</sequence>
<proteinExistence type="predicted"/>
<name>W3A3H3_PHYNI</name>
<organism evidence="1 2">
    <name type="scientific">Phytophthora nicotianae P10297</name>
    <dbReference type="NCBI Taxonomy" id="1317064"/>
    <lineage>
        <taxon>Eukaryota</taxon>
        <taxon>Sar</taxon>
        <taxon>Stramenopiles</taxon>
        <taxon>Oomycota</taxon>
        <taxon>Peronosporomycetes</taxon>
        <taxon>Peronosporales</taxon>
        <taxon>Peronosporaceae</taxon>
        <taxon>Phytophthora</taxon>
    </lineage>
</organism>
<gene>
    <name evidence="1" type="ORF">F442_01014</name>
</gene>
<accession>W3A3H3</accession>
<dbReference type="Proteomes" id="UP000018948">
    <property type="component" value="Unassembled WGS sequence"/>
</dbReference>